<accession>A0A2P4X1M9</accession>
<evidence type="ECO:0000313" key="2">
    <source>
        <dbReference type="EMBL" id="POM59444.1"/>
    </source>
</evidence>
<sequence length="192" mass="21823">MGGEEQALLHRSDYEVDIPASLVIEAVNLLLEPQSVQEALNSPDSAQWKEAMEKEYVDLMRNNTWELVELPKGKKMGICTTAQYCRSSDASSGSCNDKRLPAEIWYNFWETYAPVVTFEAVKLALHFGLVCHHVDFVTAFLNGPIDCDDIYMEIPEYFDDGSGRVCRLLRSLYGLKQAPLIWYKIWMNISGS</sequence>
<gene>
    <name evidence="2" type="ORF">PHPALM_31829</name>
</gene>
<dbReference type="AlphaFoldDB" id="A0A2P4X1M9"/>
<feature type="domain" description="Reverse transcriptase Ty1/copia-type" evidence="1">
    <location>
        <begin position="62"/>
        <end position="185"/>
    </location>
</feature>
<dbReference type="OrthoDB" id="421869at2759"/>
<evidence type="ECO:0000259" key="1">
    <source>
        <dbReference type="Pfam" id="PF07727"/>
    </source>
</evidence>
<dbReference type="Proteomes" id="UP000237271">
    <property type="component" value="Unassembled WGS sequence"/>
</dbReference>
<dbReference type="InterPro" id="IPR013103">
    <property type="entry name" value="RVT_2"/>
</dbReference>
<protein>
    <submittedName>
        <fullName evidence="2">Retrotransposon Tca5 Polyprotein</fullName>
    </submittedName>
</protein>
<evidence type="ECO:0000313" key="3">
    <source>
        <dbReference type="Proteomes" id="UP000237271"/>
    </source>
</evidence>
<proteinExistence type="predicted"/>
<name>A0A2P4X1M9_9STRA</name>
<keyword evidence="3" id="KW-1185">Reference proteome</keyword>
<reference evidence="2 3" key="1">
    <citation type="journal article" date="2017" name="Genome Biol. Evol.">
        <title>Phytophthora megakarya and P. palmivora, closely related causal agents of cacao black pod rot, underwent increases in genome sizes and gene numbers by different mechanisms.</title>
        <authorList>
            <person name="Ali S.S."/>
            <person name="Shao J."/>
            <person name="Lary D.J."/>
            <person name="Kronmiller B."/>
            <person name="Shen D."/>
            <person name="Strem M.D."/>
            <person name="Amoako-Attah I."/>
            <person name="Akrofi A.Y."/>
            <person name="Begoude B.A."/>
            <person name="Ten Hoopen G.M."/>
            <person name="Coulibaly K."/>
            <person name="Kebe B.I."/>
            <person name="Melnick R.L."/>
            <person name="Guiltinan M.J."/>
            <person name="Tyler B.M."/>
            <person name="Meinhardt L.W."/>
            <person name="Bailey B.A."/>
        </authorList>
    </citation>
    <scope>NUCLEOTIDE SEQUENCE [LARGE SCALE GENOMIC DNA]</scope>
    <source>
        <strain evidence="3">sbr112.9</strain>
    </source>
</reference>
<dbReference type="EMBL" id="NCKW01017155">
    <property type="protein sequence ID" value="POM59444.1"/>
    <property type="molecule type" value="Genomic_DNA"/>
</dbReference>
<dbReference type="Pfam" id="PF07727">
    <property type="entry name" value="RVT_2"/>
    <property type="match status" value="1"/>
</dbReference>
<organism evidence="2 3">
    <name type="scientific">Phytophthora palmivora</name>
    <dbReference type="NCBI Taxonomy" id="4796"/>
    <lineage>
        <taxon>Eukaryota</taxon>
        <taxon>Sar</taxon>
        <taxon>Stramenopiles</taxon>
        <taxon>Oomycota</taxon>
        <taxon>Peronosporomycetes</taxon>
        <taxon>Peronosporales</taxon>
        <taxon>Peronosporaceae</taxon>
        <taxon>Phytophthora</taxon>
    </lineage>
</organism>
<comment type="caution">
    <text evidence="2">The sequence shown here is derived from an EMBL/GenBank/DDBJ whole genome shotgun (WGS) entry which is preliminary data.</text>
</comment>